<feature type="region of interest" description="Disordered" evidence="8">
    <location>
        <begin position="114"/>
        <end position="156"/>
    </location>
</feature>
<evidence type="ECO:0000256" key="5">
    <source>
        <dbReference type="RuleBase" id="RU003844"/>
    </source>
</evidence>
<dbReference type="GO" id="GO:0005794">
    <property type="term" value="C:Golgi apparatus"/>
    <property type="evidence" value="ECO:0007669"/>
    <property type="project" value="TreeGrafter"/>
</dbReference>
<dbReference type="GO" id="GO:0005829">
    <property type="term" value="C:cytosol"/>
    <property type="evidence" value="ECO:0007669"/>
    <property type="project" value="TreeGrafter"/>
</dbReference>
<evidence type="ECO:0000313" key="9">
    <source>
        <dbReference type="Ensembl" id="ENSGACP00000036899.1"/>
    </source>
</evidence>
<dbReference type="Ensembl" id="ENSGACT00000061329.1">
    <property type="protein sequence ID" value="ENSGACP00000036899.1"/>
    <property type="gene ID" value="ENSGACG00000010999.2"/>
</dbReference>
<dbReference type="Pfam" id="PF01237">
    <property type="entry name" value="Oxysterol_BP"/>
    <property type="match status" value="2"/>
</dbReference>
<dbReference type="PANTHER" id="PTHR10972">
    <property type="entry name" value="OXYSTEROL-BINDING PROTEIN-RELATED"/>
    <property type="match status" value="1"/>
</dbReference>
<keyword evidence="10" id="KW-1185">Reference proteome</keyword>
<evidence type="ECO:0000313" key="10">
    <source>
        <dbReference type="Proteomes" id="UP000007635"/>
    </source>
</evidence>
<evidence type="ECO:0000256" key="3">
    <source>
        <dbReference type="ARBA" id="ARBA00023055"/>
    </source>
</evidence>
<organism evidence="9 10">
    <name type="scientific">Gasterosteus aculeatus aculeatus</name>
    <name type="common">three-spined stickleback</name>
    <dbReference type="NCBI Taxonomy" id="481459"/>
    <lineage>
        <taxon>Eukaryota</taxon>
        <taxon>Metazoa</taxon>
        <taxon>Chordata</taxon>
        <taxon>Craniata</taxon>
        <taxon>Vertebrata</taxon>
        <taxon>Euteleostomi</taxon>
        <taxon>Actinopterygii</taxon>
        <taxon>Neopterygii</taxon>
        <taxon>Teleostei</taxon>
        <taxon>Neoteleostei</taxon>
        <taxon>Acanthomorphata</taxon>
        <taxon>Eupercaria</taxon>
        <taxon>Perciformes</taxon>
        <taxon>Cottioidei</taxon>
        <taxon>Gasterosteales</taxon>
        <taxon>Gasterosteidae</taxon>
        <taxon>Gasterosteus</taxon>
    </lineage>
</organism>
<protein>
    <recommendedName>
        <fullName evidence="6">Oxysterol-binding protein</fullName>
    </recommendedName>
</protein>
<accession>A0AAQ4PDB9</accession>
<dbReference type="Gene3D" id="3.30.70.3490">
    <property type="match status" value="1"/>
</dbReference>
<reference evidence="9" key="2">
    <citation type="submission" date="2025-08" db="UniProtKB">
        <authorList>
            <consortium name="Ensembl"/>
        </authorList>
    </citation>
    <scope>IDENTIFICATION</scope>
</reference>
<feature type="region of interest" description="Disordered" evidence="8">
    <location>
        <begin position="198"/>
        <end position="234"/>
    </location>
</feature>
<keyword evidence="7" id="KW-0175">Coiled coil</keyword>
<evidence type="ECO:0000256" key="6">
    <source>
        <dbReference type="RuleBase" id="RU003845"/>
    </source>
</evidence>
<dbReference type="InterPro" id="IPR037239">
    <property type="entry name" value="OSBP_sf"/>
</dbReference>
<keyword evidence="4" id="KW-0446">Lipid-binding</keyword>
<dbReference type="InterPro" id="IPR000648">
    <property type="entry name" value="Oxysterol-bd"/>
</dbReference>
<keyword evidence="1 6" id="KW-0813">Transport</keyword>
<name>A0AAQ4PDB9_GASAC</name>
<dbReference type="PANTHER" id="PTHR10972:SF200">
    <property type="entry name" value="OXYSTEROL-BINDING PROTEIN-RELATED PROTEIN 9"/>
    <property type="match status" value="1"/>
</dbReference>
<evidence type="ECO:0000256" key="1">
    <source>
        <dbReference type="ARBA" id="ARBA00022448"/>
    </source>
</evidence>
<keyword evidence="3 6" id="KW-0445">Lipid transport</keyword>
<evidence type="ECO:0000256" key="7">
    <source>
        <dbReference type="SAM" id="Coils"/>
    </source>
</evidence>
<dbReference type="AlphaFoldDB" id="A0AAQ4PDB9"/>
<dbReference type="FunFam" id="3.30.70.3490:FF:000001">
    <property type="entry name" value="Oxysterol-binding protein"/>
    <property type="match status" value="1"/>
</dbReference>
<evidence type="ECO:0000256" key="8">
    <source>
        <dbReference type="SAM" id="MobiDB-lite"/>
    </source>
</evidence>
<proteinExistence type="inferred from homology"/>
<keyword evidence="2" id="KW-0597">Phosphoprotein</keyword>
<dbReference type="GO" id="GO:0016020">
    <property type="term" value="C:membrane"/>
    <property type="evidence" value="ECO:0007669"/>
    <property type="project" value="TreeGrafter"/>
</dbReference>
<dbReference type="PROSITE" id="PS01013">
    <property type="entry name" value="OSBP"/>
    <property type="match status" value="1"/>
</dbReference>
<dbReference type="Proteomes" id="UP000007635">
    <property type="component" value="Chromosome VIII"/>
</dbReference>
<dbReference type="SUPFAM" id="SSF144000">
    <property type="entry name" value="Oxysterol-binding protein-like"/>
    <property type="match status" value="1"/>
</dbReference>
<dbReference type="GeneTree" id="ENSGT00940000154690"/>
<dbReference type="GO" id="GO:0032934">
    <property type="term" value="F:sterol binding"/>
    <property type="evidence" value="ECO:0007669"/>
    <property type="project" value="TreeGrafter"/>
</dbReference>
<dbReference type="InterPro" id="IPR018494">
    <property type="entry name" value="Oxysterol-bd_CS"/>
</dbReference>
<reference evidence="9 10" key="1">
    <citation type="journal article" date="2021" name="G3 (Bethesda)">
        <title>Improved contiguity of the threespine stickleback genome using long-read sequencing.</title>
        <authorList>
            <person name="Nath S."/>
            <person name="Shaw D.E."/>
            <person name="White M.A."/>
        </authorList>
    </citation>
    <scope>NUCLEOTIDE SEQUENCE [LARGE SCALE GENOMIC DNA]</scope>
    <source>
        <strain evidence="9 10">Lake Benthic</strain>
    </source>
</reference>
<dbReference type="FunFam" id="1.10.287.2720:FF:000001">
    <property type="entry name" value="Oxysterol-binding OBPalpha"/>
    <property type="match status" value="1"/>
</dbReference>
<reference evidence="9" key="3">
    <citation type="submission" date="2025-09" db="UniProtKB">
        <authorList>
            <consortium name="Ensembl"/>
        </authorList>
    </citation>
    <scope>IDENTIFICATION</scope>
</reference>
<sequence length="603" mass="67598">FHRRGFRFSLEAETGLVPSVQDFDKKLAEADAYLQILIDQLKVGLDTVTSPVWPFSHFSSTINPVDGIYQPSLEPPIVNTTMPTQTTLPADASQVCKSDVRPSTLSVGPVVTVMGSLQTPTPNSTGSGPSGPSSGIASPTHIPLPSHSVPDFSYSSSEDEFYDADEFYQSSTSPKHCIDPSGPQAASLLTNEAMGLKRPNTTESLNSSMSNGTTDADQFDHEDRDDDGEGESVEEHKSVIMHLLSQVRLGMDLTKVVLPTFILERRSLLEMYADFFAHPDLFVSIAEQLEARDRMVHVVKWYMSAFHAGRKGSVAKKPYNPILGEVFYCHWDLPSETDEPSPNETVSEGPVPWSSSNSVCFVAEQVSHHPPISAFYAECLNQKIQFNAHIWTKSKFLGMSIGVHNIGQGCVSCLEHDEHYVLTFPNGYGRSILTVPWVELGGECNISCSKTGYSANIVFHTKPFYGGKKHRITAEIFPPNDKKSFCSIEGEWNGVMYAKWATGENTVFIDTRRIGIIKKKVRKLEDQLDYESRRLWRDVTLNLKQRDIDAATDAKHRLEEKQRAEARERKENEQQWETRLFHEDGECWVYDEPLLKRLASQRP</sequence>
<feature type="coiled-coil region" evidence="7">
    <location>
        <begin position="541"/>
        <end position="575"/>
    </location>
</feature>
<feature type="compositionally biased region" description="Acidic residues" evidence="8">
    <location>
        <begin position="223"/>
        <end position="232"/>
    </location>
</feature>
<evidence type="ECO:0000256" key="2">
    <source>
        <dbReference type="ARBA" id="ARBA00022553"/>
    </source>
</evidence>
<evidence type="ECO:0000256" key="4">
    <source>
        <dbReference type="ARBA" id="ARBA00023121"/>
    </source>
</evidence>
<dbReference type="GO" id="GO:0006869">
    <property type="term" value="P:lipid transport"/>
    <property type="evidence" value="ECO:0007669"/>
    <property type="project" value="UniProtKB-KW"/>
</dbReference>
<feature type="compositionally biased region" description="Polar residues" evidence="8">
    <location>
        <begin position="199"/>
        <end position="214"/>
    </location>
</feature>
<dbReference type="Gene3D" id="1.10.287.2720">
    <property type="match status" value="1"/>
</dbReference>
<dbReference type="FunFam" id="2.40.160.120:FF:000002">
    <property type="entry name" value="Oxysterol-binding protein"/>
    <property type="match status" value="1"/>
</dbReference>
<feature type="compositionally biased region" description="Low complexity" evidence="8">
    <location>
        <begin position="119"/>
        <end position="140"/>
    </location>
</feature>
<dbReference type="Gene3D" id="2.40.160.120">
    <property type="match status" value="1"/>
</dbReference>
<comment type="similarity">
    <text evidence="5">Belongs to the OSBP family.</text>
</comment>